<keyword evidence="3" id="KW-1133">Transmembrane helix</keyword>
<evidence type="ECO:0000256" key="1">
    <source>
        <dbReference type="ARBA" id="ARBA00022741"/>
    </source>
</evidence>
<keyword evidence="2" id="KW-0067">ATP-binding</keyword>
<dbReference type="GO" id="GO:0016301">
    <property type="term" value="F:kinase activity"/>
    <property type="evidence" value="ECO:0007669"/>
    <property type="project" value="TreeGrafter"/>
</dbReference>
<dbReference type="OrthoDB" id="9972657at2759"/>
<keyword evidence="1" id="KW-0547">Nucleotide-binding</keyword>
<dbReference type="AlphaFoldDB" id="A0A1I7W468"/>
<evidence type="ECO:0000313" key="4">
    <source>
        <dbReference type="Proteomes" id="UP000095285"/>
    </source>
</evidence>
<dbReference type="GO" id="GO:0005524">
    <property type="term" value="F:ATP binding"/>
    <property type="evidence" value="ECO:0007669"/>
    <property type="project" value="UniProtKB-KW"/>
</dbReference>
<dbReference type="STRING" id="7209.A0A1I7W468"/>
<evidence type="ECO:0000256" key="3">
    <source>
        <dbReference type="SAM" id="Phobius"/>
    </source>
</evidence>
<dbReference type="eggNOG" id="KOG4622">
    <property type="taxonomic scope" value="Eukaryota"/>
</dbReference>
<dbReference type="WBParaSite" id="EN70_9429">
    <property type="protein sequence ID" value="EN70_9429"/>
    <property type="gene ID" value="EN70_9429"/>
</dbReference>
<dbReference type="SUPFAM" id="SSF52540">
    <property type="entry name" value="P-loop containing nucleoside triphosphate hydrolases"/>
    <property type="match status" value="1"/>
</dbReference>
<dbReference type="Pfam" id="PF08433">
    <property type="entry name" value="KTI12"/>
    <property type="match status" value="1"/>
</dbReference>
<dbReference type="InterPro" id="IPR013641">
    <property type="entry name" value="KTI12/PSTK"/>
</dbReference>
<dbReference type="PANTHER" id="PTHR20873">
    <property type="entry name" value="L-SERYL-TRNA(SEC) KINASE"/>
    <property type="match status" value="1"/>
</dbReference>
<evidence type="ECO:0000313" key="5">
    <source>
        <dbReference type="WBParaSite" id="EN70_9429"/>
    </source>
</evidence>
<reference evidence="5" key="2">
    <citation type="submission" date="2016-11" db="UniProtKB">
        <authorList>
            <consortium name="WormBaseParasite"/>
        </authorList>
    </citation>
    <scope>IDENTIFICATION</scope>
</reference>
<dbReference type="FunCoup" id="A0A1I7W468">
    <property type="interactions" value="66"/>
</dbReference>
<feature type="transmembrane region" description="Helical" evidence="3">
    <location>
        <begin position="132"/>
        <end position="151"/>
    </location>
</feature>
<sequence length="302" mass="35203">MFSSNKPVHVVSEMALVLLMGTPGSGKTYLCGELKMKLGDGICATFSYDDIFNDDGFMEYLWGKEYATGSMLRLYSLDGNTNAHNERKRCENRIREFLKVTLSVEDIVPPVTVVDDIFYLKSMRRPFRKMSIMFHLPYLVVLVDVPIATALTRNMQRPVKCRVSESTIRKIHQQMELPSKDDGNFFIYQSTDDLKSLIEYIDRIRLKTNLWLNSDNVRSRISEKDEGTSSNDAKLMKLELDLRKCVSELIREKNIGKDGNILAKMKKSLYWRIRTEDVIDWDMQELKDILWKELQEYYSSKK</sequence>
<gene>
    <name evidence="5" type="primary">LOAG_18421</name>
</gene>
<keyword evidence="4" id="KW-1185">Reference proteome</keyword>
<dbReference type="InterPro" id="IPR027417">
    <property type="entry name" value="P-loop_NTPase"/>
</dbReference>
<keyword evidence="3" id="KW-0812">Transmembrane</keyword>
<name>A0A1I7W468_LOALO</name>
<dbReference type="Proteomes" id="UP000095285">
    <property type="component" value="Unassembled WGS sequence"/>
</dbReference>
<accession>A0A1I7W468</accession>
<dbReference type="InParanoid" id="A0A1I7W468"/>
<dbReference type="InterPro" id="IPR052648">
    <property type="entry name" value="Ser-tRNA(Sec)_kinase"/>
</dbReference>
<dbReference type="Gene3D" id="3.40.50.300">
    <property type="entry name" value="P-loop containing nucleotide triphosphate hydrolases"/>
    <property type="match status" value="1"/>
</dbReference>
<reference evidence="4" key="1">
    <citation type="submission" date="2012-04" db="EMBL/GenBank/DDBJ databases">
        <title>The Genome Sequence of Loa loa.</title>
        <authorList>
            <consortium name="The Broad Institute Genome Sequencing Platform"/>
            <consortium name="Broad Institute Genome Sequencing Center for Infectious Disease"/>
            <person name="Nutman T.B."/>
            <person name="Fink D.L."/>
            <person name="Russ C."/>
            <person name="Young S."/>
            <person name="Zeng Q."/>
            <person name="Gargeya S."/>
            <person name="Alvarado L."/>
            <person name="Berlin A."/>
            <person name="Chapman S.B."/>
            <person name="Chen Z."/>
            <person name="Freedman E."/>
            <person name="Gellesch M."/>
            <person name="Goldberg J."/>
            <person name="Griggs A."/>
            <person name="Gujja S."/>
            <person name="Heilman E.R."/>
            <person name="Heiman D."/>
            <person name="Howarth C."/>
            <person name="Mehta T."/>
            <person name="Neiman D."/>
            <person name="Pearson M."/>
            <person name="Roberts A."/>
            <person name="Saif S."/>
            <person name="Shea T."/>
            <person name="Shenoy N."/>
            <person name="Sisk P."/>
            <person name="Stolte C."/>
            <person name="Sykes S."/>
            <person name="White J."/>
            <person name="Yandava C."/>
            <person name="Haas B."/>
            <person name="Henn M.R."/>
            <person name="Nusbaum C."/>
            <person name="Birren B."/>
        </authorList>
    </citation>
    <scope>NUCLEOTIDE SEQUENCE [LARGE SCALE GENOMIC DNA]</scope>
</reference>
<organism evidence="4 5">
    <name type="scientific">Loa loa</name>
    <name type="common">Eye worm</name>
    <name type="synonym">Filaria loa</name>
    <dbReference type="NCBI Taxonomy" id="7209"/>
    <lineage>
        <taxon>Eukaryota</taxon>
        <taxon>Metazoa</taxon>
        <taxon>Ecdysozoa</taxon>
        <taxon>Nematoda</taxon>
        <taxon>Chromadorea</taxon>
        <taxon>Rhabditida</taxon>
        <taxon>Spirurina</taxon>
        <taxon>Spiruromorpha</taxon>
        <taxon>Filarioidea</taxon>
        <taxon>Onchocercidae</taxon>
        <taxon>Loa</taxon>
    </lineage>
</organism>
<evidence type="ECO:0000256" key="2">
    <source>
        <dbReference type="ARBA" id="ARBA00022840"/>
    </source>
</evidence>
<dbReference type="GO" id="GO:0000049">
    <property type="term" value="F:tRNA binding"/>
    <property type="evidence" value="ECO:0007669"/>
    <property type="project" value="TreeGrafter"/>
</dbReference>
<protein>
    <submittedName>
        <fullName evidence="5">Uncharacterized protein</fullName>
    </submittedName>
</protein>
<dbReference type="PANTHER" id="PTHR20873:SF0">
    <property type="entry name" value="L-SERYL-TRNA(SEC) KINASE"/>
    <property type="match status" value="1"/>
</dbReference>
<keyword evidence="3" id="KW-0472">Membrane</keyword>
<proteinExistence type="predicted"/>